<organism evidence="6 7">
    <name type="scientific">Ideonella alba</name>
    <dbReference type="NCBI Taxonomy" id="2824118"/>
    <lineage>
        <taxon>Bacteria</taxon>
        <taxon>Pseudomonadati</taxon>
        <taxon>Pseudomonadota</taxon>
        <taxon>Betaproteobacteria</taxon>
        <taxon>Burkholderiales</taxon>
        <taxon>Sphaerotilaceae</taxon>
        <taxon>Ideonella</taxon>
    </lineage>
</organism>
<dbReference type="AlphaFoldDB" id="A0A940YCV6"/>
<dbReference type="InterPro" id="IPR036388">
    <property type="entry name" value="WH-like_DNA-bd_sf"/>
</dbReference>
<proteinExistence type="predicted"/>
<comment type="caution">
    <text evidence="6">The sequence shown here is derived from an EMBL/GenBank/DDBJ whole genome shotgun (WGS) entry which is preliminary data.</text>
</comment>
<dbReference type="Pfam" id="PF01022">
    <property type="entry name" value="HTH_5"/>
    <property type="match status" value="1"/>
</dbReference>
<dbReference type="PANTHER" id="PTHR33154:SF18">
    <property type="entry name" value="ARSENICAL RESISTANCE OPERON REPRESSOR"/>
    <property type="match status" value="1"/>
</dbReference>
<dbReference type="PANTHER" id="PTHR33154">
    <property type="entry name" value="TRANSCRIPTIONAL REGULATOR, ARSR FAMILY"/>
    <property type="match status" value="1"/>
</dbReference>
<keyword evidence="7" id="KW-1185">Reference proteome</keyword>
<evidence type="ECO:0000256" key="1">
    <source>
        <dbReference type="ARBA" id="ARBA00022849"/>
    </source>
</evidence>
<keyword evidence="1" id="KW-0059">Arsenical resistance</keyword>
<dbReference type="Gene3D" id="1.10.10.10">
    <property type="entry name" value="Winged helix-like DNA-binding domain superfamily/Winged helix DNA-binding domain"/>
    <property type="match status" value="1"/>
</dbReference>
<dbReference type="PROSITE" id="PS50987">
    <property type="entry name" value="HTH_ARSR_2"/>
    <property type="match status" value="1"/>
</dbReference>
<gene>
    <name evidence="6" type="ORF">KAK03_09845</name>
</gene>
<accession>A0A940YCV6</accession>
<evidence type="ECO:0000256" key="3">
    <source>
        <dbReference type="ARBA" id="ARBA00023125"/>
    </source>
</evidence>
<dbReference type="PRINTS" id="PR00778">
    <property type="entry name" value="HTHARSR"/>
</dbReference>
<dbReference type="InterPro" id="IPR051081">
    <property type="entry name" value="HTH_MetalResp_TranReg"/>
</dbReference>
<dbReference type="EMBL" id="JAGQDD010000005">
    <property type="protein sequence ID" value="MBQ0930791.1"/>
    <property type="molecule type" value="Genomic_DNA"/>
</dbReference>
<dbReference type="SMART" id="SM00418">
    <property type="entry name" value="HTH_ARSR"/>
    <property type="match status" value="1"/>
</dbReference>
<dbReference type="GO" id="GO:0003677">
    <property type="term" value="F:DNA binding"/>
    <property type="evidence" value="ECO:0007669"/>
    <property type="project" value="UniProtKB-KW"/>
</dbReference>
<dbReference type="GO" id="GO:0003700">
    <property type="term" value="F:DNA-binding transcription factor activity"/>
    <property type="evidence" value="ECO:0007669"/>
    <property type="project" value="InterPro"/>
</dbReference>
<evidence type="ECO:0000256" key="4">
    <source>
        <dbReference type="ARBA" id="ARBA00023163"/>
    </source>
</evidence>
<keyword evidence="2" id="KW-0805">Transcription regulation</keyword>
<evidence type="ECO:0000256" key="2">
    <source>
        <dbReference type="ARBA" id="ARBA00023015"/>
    </source>
</evidence>
<keyword evidence="4" id="KW-0804">Transcription</keyword>
<evidence type="ECO:0000313" key="6">
    <source>
        <dbReference type="EMBL" id="MBQ0930791.1"/>
    </source>
</evidence>
<name>A0A940YCV6_9BURK</name>
<evidence type="ECO:0000259" key="5">
    <source>
        <dbReference type="PROSITE" id="PS50987"/>
    </source>
</evidence>
<evidence type="ECO:0000313" key="7">
    <source>
        <dbReference type="Proteomes" id="UP000676246"/>
    </source>
</evidence>
<reference evidence="6 7" key="1">
    <citation type="submission" date="2021-04" db="EMBL/GenBank/DDBJ databases">
        <title>The genome sequence of Ideonella sp. 3Y2.</title>
        <authorList>
            <person name="Liu Y."/>
        </authorList>
    </citation>
    <scope>NUCLEOTIDE SEQUENCE [LARGE SCALE GENOMIC DNA]</scope>
    <source>
        <strain evidence="6 7">3Y2</strain>
    </source>
</reference>
<dbReference type="Proteomes" id="UP000676246">
    <property type="component" value="Unassembled WGS sequence"/>
</dbReference>
<dbReference type="InterPro" id="IPR011991">
    <property type="entry name" value="ArsR-like_HTH"/>
</dbReference>
<sequence length="135" mass="15277">MSQCFHQFRVRNIHIISACAYISIGRFVDSSEEDRVFERAAELFALLSTPVRLRIVHDLMGGERTVSQLIESVGASQPNLSQHLATLYRCGLLSRRRDGVHMLYRIAGDRLAALTQWLEAQAASRPRGREPKETP</sequence>
<protein>
    <submittedName>
        <fullName evidence="6">Winged helix-turn-helix transcriptional regulator</fullName>
    </submittedName>
</protein>
<dbReference type="CDD" id="cd00090">
    <property type="entry name" value="HTH_ARSR"/>
    <property type="match status" value="1"/>
</dbReference>
<keyword evidence="3" id="KW-0238">DNA-binding</keyword>
<dbReference type="SUPFAM" id="SSF46785">
    <property type="entry name" value="Winged helix' DNA-binding domain"/>
    <property type="match status" value="1"/>
</dbReference>
<feature type="domain" description="HTH arsR-type" evidence="5">
    <location>
        <begin position="32"/>
        <end position="126"/>
    </location>
</feature>
<dbReference type="InterPro" id="IPR001845">
    <property type="entry name" value="HTH_ArsR_DNA-bd_dom"/>
</dbReference>
<dbReference type="InterPro" id="IPR036390">
    <property type="entry name" value="WH_DNA-bd_sf"/>
</dbReference>
<dbReference type="NCBIfam" id="NF033788">
    <property type="entry name" value="HTH_metalloreg"/>
    <property type="match status" value="1"/>
</dbReference>
<dbReference type="GO" id="GO:0046685">
    <property type="term" value="P:response to arsenic-containing substance"/>
    <property type="evidence" value="ECO:0007669"/>
    <property type="project" value="UniProtKB-KW"/>
</dbReference>